<evidence type="ECO:0000256" key="1">
    <source>
        <dbReference type="ARBA" id="ARBA00010633"/>
    </source>
</evidence>
<keyword evidence="4" id="KW-0949">S-adenosyl-L-methionine</keyword>
<dbReference type="PANTHER" id="PTHR13610">
    <property type="entry name" value="METHYLTRANSFERASE DOMAIN-CONTAINING PROTEIN"/>
    <property type="match status" value="1"/>
</dbReference>
<keyword evidence="5" id="KW-0472">Membrane</keyword>
<dbReference type="InterPro" id="IPR026170">
    <property type="entry name" value="FAM173A/B"/>
</dbReference>
<organism evidence="6 7">
    <name type="scientific">Dreissena polymorpha</name>
    <name type="common">Zebra mussel</name>
    <name type="synonym">Mytilus polymorpha</name>
    <dbReference type="NCBI Taxonomy" id="45954"/>
    <lineage>
        <taxon>Eukaryota</taxon>
        <taxon>Metazoa</taxon>
        <taxon>Spiralia</taxon>
        <taxon>Lophotrochozoa</taxon>
        <taxon>Mollusca</taxon>
        <taxon>Bivalvia</taxon>
        <taxon>Autobranchia</taxon>
        <taxon>Heteroconchia</taxon>
        <taxon>Euheterodonta</taxon>
        <taxon>Imparidentia</taxon>
        <taxon>Neoheterodontei</taxon>
        <taxon>Myida</taxon>
        <taxon>Dreissenoidea</taxon>
        <taxon>Dreissenidae</taxon>
        <taxon>Dreissena</taxon>
    </lineage>
</organism>
<protein>
    <submittedName>
        <fullName evidence="6">Uncharacterized protein</fullName>
    </submittedName>
</protein>
<dbReference type="GO" id="GO:0005739">
    <property type="term" value="C:mitochondrion"/>
    <property type="evidence" value="ECO:0007669"/>
    <property type="project" value="TreeGrafter"/>
</dbReference>
<keyword evidence="5" id="KW-1133">Transmembrane helix</keyword>
<dbReference type="GO" id="GO:0032259">
    <property type="term" value="P:methylation"/>
    <property type="evidence" value="ECO:0007669"/>
    <property type="project" value="UniProtKB-KW"/>
</dbReference>
<dbReference type="SUPFAM" id="SSF53335">
    <property type="entry name" value="S-adenosyl-L-methionine-dependent methyltransferases"/>
    <property type="match status" value="1"/>
</dbReference>
<evidence type="ECO:0000313" key="6">
    <source>
        <dbReference type="EMBL" id="KAH3730787.1"/>
    </source>
</evidence>
<dbReference type="InterPro" id="IPR029063">
    <property type="entry name" value="SAM-dependent_MTases_sf"/>
</dbReference>
<keyword evidence="2" id="KW-0489">Methyltransferase</keyword>
<dbReference type="Proteomes" id="UP000828390">
    <property type="component" value="Unassembled WGS sequence"/>
</dbReference>
<evidence type="ECO:0000313" key="7">
    <source>
        <dbReference type="Proteomes" id="UP000828390"/>
    </source>
</evidence>
<keyword evidence="7" id="KW-1185">Reference proteome</keyword>
<feature type="transmembrane region" description="Helical" evidence="5">
    <location>
        <begin position="37"/>
        <end position="60"/>
    </location>
</feature>
<dbReference type="Gene3D" id="3.40.50.150">
    <property type="entry name" value="Vaccinia Virus protein VP39"/>
    <property type="match status" value="1"/>
</dbReference>
<proteinExistence type="inferred from homology"/>
<dbReference type="OrthoDB" id="66144at2759"/>
<dbReference type="EMBL" id="JAIWYP010000012">
    <property type="protein sequence ID" value="KAH3730787.1"/>
    <property type="molecule type" value="Genomic_DNA"/>
</dbReference>
<sequence length="250" mass="28281">MHFKKRESKPISDEECEICRALNEATKNEPRPWDKTSITVVGIFGAFVAGTAALTVSFIAPAFRKVILPYVPATTLQVQNVMKALTGRQGSVLDIGSGDGRVVIEAARHGFHGYGVELNYWLVLFSRYQAWRQGMGHSATFFRKDLWKTDMSKYNNIVIFGVDTLMGGLEKKFEKEITLDTRVLVSRFPLPNWQPVNQVGHGLDAVWTYMRPDHPDYEQSKISKDVVKGNYKKESRSNDNFGFTGNQKQV</sequence>
<evidence type="ECO:0000256" key="2">
    <source>
        <dbReference type="ARBA" id="ARBA00022603"/>
    </source>
</evidence>
<name>A0A9D4CT72_DREPO</name>
<keyword evidence="5" id="KW-0812">Transmembrane</keyword>
<reference evidence="6" key="1">
    <citation type="journal article" date="2019" name="bioRxiv">
        <title>The Genome of the Zebra Mussel, Dreissena polymorpha: A Resource for Invasive Species Research.</title>
        <authorList>
            <person name="McCartney M.A."/>
            <person name="Auch B."/>
            <person name="Kono T."/>
            <person name="Mallez S."/>
            <person name="Zhang Y."/>
            <person name="Obille A."/>
            <person name="Becker A."/>
            <person name="Abrahante J.E."/>
            <person name="Garbe J."/>
            <person name="Badalamenti J.P."/>
            <person name="Herman A."/>
            <person name="Mangelson H."/>
            <person name="Liachko I."/>
            <person name="Sullivan S."/>
            <person name="Sone E.D."/>
            <person name="Koren S."/>
            <person name="Silverstein K.A.T."/>
            <person name="Beckman K.B."/>
            <person name="Gohl D.M."/>
        </authorList>
    </citation>
    <scope>NUCLEOTIDE SEQUENCE</scope>
    <source>
        <strain evidence="6">Duluth1</strain>
        <tissue evidence="6">Whole animal</tissue>
    </source>
</reference>
<accession>A0A9D4CT72</accession>
<gene>
    <name evidence="6" type="ORF">DPMN_056784</name>
</gene>
<dbReference type="PANTHER" id="PTHR13610:SF9">
    <property type="entry name" value="FI06469P"/>
    <property type="match status" value="1"/>
</dbReference>
<comment type="caution">
    <text evidence="6">The sequence shown here is derived from an EMBL/GenBank/DDBJ whole genome shotgun (WGS) entry which is preliminary data.</text>
</comment>
<reference evidence="6" key="2">
    <citation type="submission" date="2020-11" db="EMBL/GenBank/DDBJ databases">
        <authorList>
            <person name="McCartney M.A."/>
            <person name="Auch B."/>
            <person name="Kono T."/>
            <person name="Mallez S."/>
            <person name="Becker A."/>
            <person name="Gohl D.M."/>
            <person name="Silverstein K.A.T."/>
            <person name="Koren S."/>
            <person name="Bechman K.B."/>
            <person name="Herman A."/>
            <person name="Abrahante J.E."/>
            <person name="Garbe J."/>
        </authorList>
    </citation>
    <scope>NUCLEOTIDE SEQUENCE</scope>
    <source>
        <strain evidence="6">Duluth1</strain>
        <tissue evidence="6">Whole animal</tissue>
    </source>
</reference>
<evidence type="ECO:0000256" key="5">
    <source>
        <dbReference type="SAM" id="Phobius"/>
    </source>
</evidence>
<evidence type="ECO:0000256" key="4">
    <source>
        <dbReference type="ARBA" id="ARBA00022691"/>
    </source>
</evidence>
<comment type="similarity">
    <text evidence="1">Belongs to the ANT/ATPSC lysine N-methyltransferase family.</text>
</comment>
<keyword evidence="3" id="KW-0808">Transferase</keyword>
<dbReference type="AlphaFoldDB" id="A0A9D4CT72"/>
<evidence type="ECO:0000256" key="3">
    <source>
        <dbReference type="ARBA" id="ARBA00022679"/>
    </source>
</evidence>
<dbReference type="GO" id="GO:0016279">
    <property type="term" value="F:protein-lysine N-methyltransferase activity"/>
    <property type="evidence" value="ECO:0007669"/>
    <property type="project" value="InterPro"/>
</dbReference>
<dbReference type="GO" id="GO:1905706">
    <property type="term" value="P:regulation of mitochondrial ATP synthesis coupled proton transport"/>
    <property type="evidence" value="ECO:0007669"/>
    <property type="project" value="TreeGrafter"/>
</dbReference>